<dbReference type="OMA" id="DSPMENS"/>
<evidence type="ECO:0000256" key="1">
    <source>
        <dbReference type="ARBA" id="ARBA00004123"/>
    </source>
</evidence>
<keyword evidence="7" id="KW-0371">Homeobox</keyword>
<proteinExistence type="predicted"/>
<keyword evidence="2" id="KW-0479">Metal-binding</keyword>
<keyword evidence="9" id="KW-0539">Nucleus</keyword>
<dbReference type="Proteomes" id="UP000594263">
    <property type="component" value="Unplaced"/>
</dbReference>
<reference evidence="12" key="1">
    <citation type="submission" date="2021-01" db="UniProtKB">
        <authorList>
            <consortium name="EnsemblPlants"/>
        </authorList>
    </citation>
    <scope>IDENTIFICATION</scope>
</reference>
<evidence type="ECO:0000313" key="12">
    <source>
        <dbReference type="EnsemblPlants" id="Kaladp0045s0036.1.v1.1.CDS.1"/>
    </source>
</evidence>
<protein>
    <recommendedName>
        <fullName evidence="11">ZF-HD dimerization-type domain-containing protein</fullName>
    </recommendedName>
</protein>
<feature type="region of interest" description="Disordered" evidence="10">
    <location>
        <begin position="188"/>
        <end position="223"/>
    </location>
</feature>
<keyword evidence="4" id="KW-0862">Zinc</keyword>
<evidence type="ECO:0000259" key="11">
    <source>
        <dbReference type="PROSITE" id="PS51523"/>
    </source>
</evidence>
<dbReference type="NCBIfam" id="TIGR01565">
    <property type="entry name" value="homeo_ZF_HD"/>
    <property type="match status" value="1"/>
</dbReference>
<feature type="compositionally biased region" description="Polar residues" evidence="10">
    <location>
        <begin position="301"/>
        <end position="311"/>
    </location>
</feature>
<dbReference type="GO" id="GO:0000976">
    <property type="term" value="F:transcription cis-regulatory region binding"/>
    <property type="evidence" value="ECO:0007669"/>
    <property type="project" value="TreeGrafter"/>
</dbReference>
<dbReference type="InterPro" id="IPR006455">
    <property type="entry name" value="Homeodomain_ZF_HD"/>
</dbReference>
<comment type="subcellular location">
    <subcellularLocation>
        <location evidence="1">Nucleus</location>
    </subcellularLocation>
</comment>
<dbReference type="Gramene" id="Kaladp0045s0036.1.v1.1">
    <property type="protein sequence ID" value="Kaladp0045s0036.1.v1.1.CDS.1"/>
    <property type="gene ID" value="Kaladp0045s0036.v1.1"/>
</dbReference>
<feature type="domain" description="ZF-HD dimerization-type" evidence="11">
    <location>
        <begin position="94"/>
        <end position="143"/>
    </location>
</feature>
<dbReference type="SUPFAM" id="SSF46689">
    <property type="entry name" value="Homeodomain-like"/>
    <property type="match status" value="1"/>
</dbReference>
<dbReference type="GO" id="GO:0005634">
    <property type="term" value="C:nucleus"/>
    <property type="evidence" value="ECO:0007669"/>
    <property type="project" value="UniProtKB-SubCell"/>
</dbReference>
<evidence type="ECO:0000256" key="4">
    <source>
        <dbReference type="ARBA" id="ARBA00022833"/>
    </source>
</evidence>
<evidence type="ECO:0000256" key="7">
    <source>
        <dbReference type="ARBA" id="ARBA00023155"/>
    </source>
</evidence>
<keyword evidence="5" id="KW-0805">Transcription regulation</keyword>
<dbReference type="InterPro" id="IPR009057">
    <property type="entry name" value="Homeodomain-like_sf"/>
</dbReference>
<name>A0A7N0TSU0_KALFE</name>
<dbReference type="GO" id="GO:0003700">
    <property type="term" value="F:DNA-binding transcription factor activity"/>
    <property type="evidence" value="ECO:0007669"/>
    <property type="project" value="TreeGrafter"/>
</dbReference>
<dbReference type="GO" id="GO:0008270">
    <property type="term" value="F:zinc ion binding"/>
    <property type="evidence" value="ECO:0007669"/>
    <property type="project" value="UniProtKB-KW"/>
</dbReference>
<dbReference type="EnsemblPlants" id="Kaladp0045s0036.1.v1.1">
    <property type="protein sequence ID" value="Kaladp0045s0036.1.v1.1.CDS.1"/>
    <property type="gene ID" value="Kaladp0045s0036.v1.1"/>
</dbReference>
<dbReference type="Pfam" id="PF04770">
    <property type="entry name" value="ZF-HD_dimer"/>
    <property type="match status" value="1"/>
</dbReference>
<evidence type="ECO:0000256" key="2">
    <source>
        <dbReference type="ARBA" id="ARBA00022723"/>
    </source>
</evidence>
<dbReference type="InterPro" id="IPR006456">
    <property type="entry name" value="ZF_HD_homeobox_Cys/His_dimer"/>
</dbReference>
<accession>A0A7N0TSU0</accession>
<dbReference type="NCBIfam" id="TIGR01566">
    <property type="entry name" value="ZF_HD_prot_N"/>
    <property type="match status" value="1"/>
</dbReference>
<evidence type="ECO:0000256" key="10">
    <source>
        <dbReference type="SAM" id="MobiDB-lite"/>
    </source>
</evidence>
<dbReference type="FunFam" id="1.10.10.60:FF:000257">
    <property type="entry name" value="Zinc-finger homeodomain protein 2"/>
    <property type="match status" value="1"/>
</dbReference>
<feature type="region of interest" description="Disordered" evidence="10">
    <location>
        <begin position="287"/>
        <end position="311"/>
    </location>
</feature>
<feature type="compositionally biased region" description="Acidic residues" evidence="10">
    <location>
        <begin position="19"/>
        <end position="33"/>
    </location>
</feature>
<feature type="region of interest" description="Disordered" evidence="10">
    <location>
        <begin position="1"/>
        <end position="62"/>
    </location>
</feature>
<evidence type="ECO:0000256" key="6">
    <source>
        <dbReference type="ARBA" id="ARBA00023125"/>
    </source>
</evidence>
<keyword evidence="6" id="KW-0238">DNA-binding</keyword>
<dbReference type="AlphaFoldDB" id="A0A7N0TSU0"/>
<keyword evidence="8" id="KW-0804">Transcription</keyword>
<evidence type="ECO:0000256" key="8">
    <source>
        <dbReference type="ARBA" id="ARBA00023163"/>
    </source>
</evidence>
<dbReference type="PANTHER" id="PTHR31948">
    <property type="entry name" value="ZINC-FINGER HOMEODOMAIN PROTEIN 2"/>
    <property type="match status" value="1"/>
</dbReference>
<dbReference type="PANTHER" id="PTHR31948:SF140">
    <property type="entry name" value="ZINC-FINGER HOMEODOMAIN PROTEIN 2"/>
    <property type="match status" value="1"/>
</dbReference>
<evidence type="ECO:0000256" key="9">
    <source>
        <dbReference type="ARBA" id="ARBA00023242"/>
    </source>
</evidence>
<sequence length="311" mass="33812">MEFDDHHRHPHHHRHQRSEEEEDDEEEEEEASDEMLMMNSSLNTNTNHNTVTSGGGGGGGNNVSLSRARMVEALSQVQIQPAPAVTAPSSRPIYRECLKNHAINVMGHALDGCCEFMPAGPEGSLDALKCAACGCHRNFHRKEEAVGGEPGAMLYSLSHPHLAHPGPGGFGSYYPHPAPPGYLHLAPPRPLALPSSSGGGAAGGSQDDDVSNPNAIVAAGGSSNGKKRFRTKFTLEQKEKMLAMAERIGWRIQRAEEELVQQFCQEAAVKRHVFKVWMHNNKHTLGRAATTSNNHNNNNNGGSSRQQQLMD</sequence>
<keyword evidence="3" id="KW-0863">Zinc-finger</keyword>
<evidence type="ECO:0000313" key="13">
    <source>
        <dbReference type="Proteomes" id="UP000594263"/>
    </source>
</evidence>
<dbReference type="PROSITE" id="PS51523">
    <property type="entry name" value="ZF_HD_DIMER"/>
    <property type="match status" value="1"/>
</dbReference>
<organism evidence="12 13">
    <name type="scientific">Kalanchoe fedtschenkoi</name>
    <name type="common">Lavender scallops</name>
    <name type="synonym">South American air plant</name>
    <dbReference type="NCBI Taxonomy" id="63787"/>
    <lineage>
        <taxon>Eukaryota</taxon>
        <taxon>Viridiplantae</taxon>
        <taxon>Streptophyta</taxon>
        <taxon>Embryophyta</taxon>
        <taxon>Tracheophyta</taxon>
        <taxon>Spermatophyta</taxon>
        <taxon>Magnoliopsida</taxon>
        <taxon>eudicotyledons</taxon>
        <taxon>Gunneridae</taxon>
        <taxon>Pentapetalae</taxon>
        <taxon>Saxifragales</taxon>
        <taxon>Crassulaceae</taxon>
        <taxon>Kalanchoe</taxon>
    </lineage>
</organism>
<evidence type="ECO:0000256" key="3">
    <source>
        <dbReference type="ARBA" id="ARBA00022771"/>
    </source>
</evidence>
<dbReference type="GO" id="GO:0050793">
    <property type="term" value="P:regulation of developmental process"/>
    <property type="evidence" value="ECO:0007669"/>
    <property type="project" value="TreeGrafter"/>
</dbReference>
<evidence type="ECO:0000256" key="5">
    <source>
        <dbReference type="ARBA" id="ARBA00023015"/>
    </source>
</evidence>
<keyword evidence="13" id="KW-1185">Reference proteome</keyword>
<feature type="compositionally biased region" description="Low complexity" evidence="10">
    <location>
        <begin position="39"/>
        <end position="52"/>
    </location>
</feature>
<dbReference type="Gene3D" id="1.10.10.60">
    <property type="entry name" value="Homeodomain-like"/>
    <property type="match status" value="1"/>
</dbReference>